<reference evidence="1" key="2">
    <citation type="submission" date="2025-09" db="UniProtKB">
        <authorList>
            <consortium name="Ensembl"/>
        </authorList>
    </citation>
    <scope>IDENTIFICATION</scope>
</reference>
<accession>A0A8C4Q4Q2</accession>
<proteinExistence type="predicted"/>
<name>A0A8C4Q4Q2_EPTBU</name>
<evidence type="ECO:0000313" key="2">
    <source>
        <dbReference type="Proteomes" id="UP000694388"/>
    </source>
</evidence>
<sequence length="210" mass="23923">MSYCHIDEVNLREGSWEAYIEHRQYYNHANNIEDDAKKKAILMSVYGSKTFTILKNLVIPRTTMDLTPAELVAAMKEHCEATASVIVSRFNFHMCRQTSTQSISAFIAHLKHLAQHYQFDATFHDMLRDFLIVGVEQDQIHWCLLAERILTFSISKDVAMCVDKNAVDIALSIASEPGADLSSVNHVEQHPTRKSDAKTPYDPCCYRCSH</sequence>
<dbReference type="Proteomes" id="UP000694388">
    <property type="component" value="Unplaced"/>
</dbReference>
<dbReference type="PANTHER" id="PTHR33198">
    <property type="entry name" value="ANK_REP_REGION DOMAIN-CONTAINING PROTEIN-RELATED"/>
    <property type="match status" value="1"/>
</dbReference>
<evidence type="ECO:0000313" key="1">
    <source>
        <dbReference type="Ensembl" id="ENSEBUP00000009776.1"/>
    </source>
</evidence>
<organism evidence="1 2">
    <name type="scientific">Eptatretus burgeri</name>
    <name type="common">Inshore hagfish</name>
    <dbReference type="NCBI Taxonomy" id="7764"/>
    <lineage>
        <taxon>Eukaryota</taxon>
        <taxon>Metazoa</taxon>
        <taxon>Chordata</taxon>
        <taxon>Craniata</taxon>
        <taxon>Vertebrata</taxon>
        <taxon>Cyclostomata</taxon>
        <taxon>Myxini</taxon>
        <taxon>Myxiniformes</taxon>
        <taxon>Myxinidae</taxon>
        <taxon>Eptatretinae</taxon>
        <taxon>Eptatretus</taxon>
    </lineage>
</organism>
<dbReference type="GeneTree" id="ENSGT00940000167314"/>
<dbReference type="OMA" id="MERTEQA"/>
<protein>
    <submittedName>
        <fullName evidence="1">Uncharacterized protein</fullName>
    </submittedName>
</protein>
<keyword evidence="2" id="KW-1185">Reference proteome</keyword>
<dbReference type="Ensembl" id="ENSEBUT00000010307.1">
    <property type="protein sequence ID" value="ENSEBUP00000009776.1"/>
    <property type="gene ID" value="ENSEBUG00000006285.1"/>
</dbReference>
<reference evidence="1" key="1">
    <citation type="submission" date="2025-08" db="UniProtKB">
        <authorList>
            <consortium name="Ensembl"/>
        </authorList>
    </citation>
    <scope>IDENTIFICATION</scope>
</reference>
<dbReference type="AlphaFoldDB" id="A0A8C4Q4Q2"/>
<dbReference type="PANTHER" id="PTHR33198:SF19">
    <property type="entry name" value="CCHC-TYPE DOMAIN-CONTAINING PROTEIN"/>
    <property type="match status" value="1"/>
</dbReference>